<evidence type="ECO:0000313" key="2">
    <source>
        <dbReference type="Proteomes" id="UP000037069"/>
    </source>
</evidence>
<dbReference type="EMBL" id="JRES01001243">
    <property type="protein sequence ID" value="KNC24308.1"/>
    <property type="molecule type" value="Genomic_DNA"/>
</dbReference>
<gene>
    <name evidence="1" type="ORF">FF38_04582</name>
</gene>
<comment type="caution">
    <text evidence="1">The sequence shown here is derived from an EMBL/GenBank/DDBJ whole genome shotgun (WGS) entry which is preliminary data.</text>
</comment>
<reference evidence="1 2" key="1">
    <citation type="journal article" date="2015" name="Nat. Commun.">
        <title>Lucilia cuprina genome unlocks parasitic fly biology to underpin future interventions.</title>
        <authorList>
            <person name="Anstead C.A."/>
            <person name="Korhonen P.K."/>
            <person name="Young N.D."/>
            <person name="Hall R.S."/>
            <person name="Jex A.R."/>
            <person name="Murali S.C."/>
            <person name="Hughes D.S."/>
            <person name="Lee S.F."/>
            <person name="Perry T."/>
            <person name="Stroehlein A.J."/>
            <person name="Ansell B.R."/>
            <person name="Breugelmans B."/>
            <person name="Hofmann A."/>
            <person name="Qu J."/>
            <person name="Dugan S."/>
            <person name="Lee S.L."/>
            <person name="Chao H."/>
            <person name="Dinh H."/>
            <person name="Han Y."/>
            <person name="Doddapaneni H.V."/>
            <person name="Worley K.C."/>
            <person name="Muzny D.M."/>
            <person name="Ioannidis P."/>
            <person name="Waterhouse R.M."/>
            <person name="Zdobnov E.M."/>
            <person name="James P.J."/>
            <person name="Bagnall N.H."/>
            <person name="Kotze A.C."/>
            <person name="Gibbs R.A."/>
            <person name="Richards S."/>
            <person name="Batterham P."/>
            <person name="Gasser R.B."/>
        </authorList>
    </citation>
    <scope>NUCLEOTIDE SEQUENCE [LARGE SCALE GENOMIC DNA]</scope>
    <source>
        <strain evidence="1 2">LS</strain>
        <tissue evidence="1">Full body</tissue>
    </source>
</reference>
<dbReference type="Proteomes" id="UP000037069">
    <property type="component" value="Unassembled WGS sequence"/>
</dbReference>
<protein>
    <submittedName>
        <fullName evidence="1">Uncharacterized protein</fullName>
    </submittedName>
</protein>
<proteinExistence type="predicted"/>
<sequence>MAPKEVRQALEEPLPMAMKKEGPELVIFFSTKQKKTQKKQINHTNKDYDLIHLNDCYDVYNTQGFLNRKYGDFQLLLYLTTQISRFSKCTSFSFDVGMQFVCVCNNISSTWTSTLCCRSHDNWISTPGRPHSQSAKDCQLNNRLYPPEVDTILFLV</sequence>
<keyword evidence="2" id="KW-1185">Reference proteome</keyword>
<accession>A0A0L0BWA2</accession>
<evidence type="ECO:0000313" key="1">
    <source>
        <dbReference type="EMBL" id="KNC24308.1"/>
    </source>
</evidence>
<name>A0A0L0BWA2_LUCCU</name>
<organism evidence="1 2">
    <name type="scientific">Lucilia cuprina</name>
    <name type="common">Green bottle fly</name>
    <name type="synonym">Australian sheep blowfly</name>
    <dbReference type="NCBI Taxonomy" id="7375"/>
    <lineage>
        <taxon>Eukaryota</taxon>
        <taxon>Metazoa</taxon>
        <taxon>Ecdysozoa</taxon>
        <taxon>Arthropoda</taxon>
        <taxon>Hexapoda</taxon>
        <taxon>Insecta</taxon>
        <taxon>Pterygota</taxon>
        <taxon>Neoptera</taxon>
        <taxon>Endopterygota</taxon>
        <taxon>Diptera</taxon>
        <taxon>Brachycera</taxon>
        <taxon>Muscomorpha</taxon>
        <taxon>Oestroidea</taxon>
        <taxon>Calliphoridae</taxon>
        <taxon>Luciliinae</taxon>
        <taxon>Lucilia</taxon>
    </lineage>
</organism>
<dbReference type="AlphaFoldDB" id="A0A0L0BWA2"/>